<reference evidence="8" key="1">
    <citation type="journal article" date="2021" name="Plant Dis.">
        <title>Cultivated and wild grapevines in Tennessee possess overlapping but distinct virus populations.</title>
        <authorList>
            <person name="Hu R."/>
            <person name="Dias N.P."/>
            <person name="Soltani N."/>
            <person name="Vargas-Asencio J.A."/>
            <person name="Hensley D."/>
            <person name="Perry K.L."/>
            <person name="Domier L.L."/>
            <person name="Hajimorad M.R."/>
        </authorList>
    </citation>
    <scope>NUCLEOTIDE SEQUENCE</scope>
    <source>
        <strain evidence="8">Volunteer-TN1</strain>
    </source>
</reference>
<protein>
    <recommendedName>
        <fullName evidence="3">Transactivator/viroplasmin protein</fullName>
    </recommendedName>
    <alternativeName>
        <fullName evidence="6">Inclusion body matrix protein</fullName>
    </alternativeName>
</protein>
<sequence>MTKRYVVYNGPNPGIYGSWPEASKAVCGISGLVHKSFTNRMEAEGSLANYRMPKLTFAQQVVSPKQPKNKCTVIGNTSQPAEVTIESFKEELRTISPERFYSFYNKSRKHSGQTMEEDDFIMQTFEVVKVSL</sequence>
<dbReference type="SUPFAM" id="SSF55658">
    <property type="entry name" value="L9 N-domain-like"/>
    <property type="match status" value="1"/>
</dbReference>
<evidence type="ECO:0000313" key="8">
    <source>
        <dbReference type="EMBL" id="QOJ37924.1"/>
    </source>
</evidence>
<evidence type="ECO:0000259" key="7">
    <source>
        <dbReference type="Pfam" id="PF01693"/>
    </source>
</evidence>
<evidence type="ECO:0000256" key="1">
    <source>
        <dbReference type="ARBA" id="ARBA00004192"/>
    </source>
</evidence>
<evidence type="ECO:0000256" key="3">
    <source>
        <dbReference type="ARBA" id="ARBA00017800"/>
    </source>
</evidence>
<comment type="similarity">
    <text evidence="2">Belongs to the caulimoviridae viroplasmin family.</text>
</comment>
<evidence type="ECO:0000256" key="6">
    <source>
        <dbReference type="ARBA" id="ARBA00030758"/>
    </source>
</evidence>
<dbReference type="EMBL" id="MN716782">
    <property type="protein sequence ID" value="QOJ37924.1"/>
    <property type="molecule type" value="Genomic_DNA"/>
</dbReference>
<name>A0A7S6NFX0_9VIRU</name>
<organism evidence="8">
    <name type="scientific">Grapevine-associated caulimovirus</name>
    <dbReference type="NCBI Taxonomy" id="2768782"/>
    <lineage>
        <taxon>Viruses</taxon>
        <taxon>Riboviria</taxon>
        <taxon>Pararnavirae</taxon>
        <taxon>Artverviricota</taxon>
        <taxon>Revtraviricetes</taxon>
        <taxon>Ortervirales</taxon>
        <taxon>Caulimoviridae</taxon>
        <taxon>Caulimovirus</taxon>
    </lineage>
</organism>
<keyword evidence="4" id="KW-0810">Translation regulation</keyword>
<accession>A0A7S6NFX0</accession>
<dbReference type="InterPro" id="IPR009027">
    <property type="entry name" value="Ribosomal_bL9/RNase_H1_N"/>
</dbReference>
<dbReference type="Pfam" id="PF01693">
    <property type="entry name" value="Cauli_VI"/>
    <property type="match status" value="1"/>
</dbReference>
<evidence type="ECO:0000256" key="5">
    <source>
        <dbReference type="ARBA" id="ARBA00023200"/>
    </source>
</evidence>
<gene>
    <name evidence="8" type="primary">ORFVI</name>
    <name evidence="8" type="ORF">GaCMV_gp2</name>
</gene>
<evidence type="ECO:0000256" key="4">
    <source>
        <dbReference type="ARBA" id="ARBA00022845"/>
    </source>
</evidence>
<feature type="domain" description="Ribonuclease H1 N-terminal" evidence="7">
    <location>
        <begin position="5"/>
        <end position="44"/>
    </location>
</feature>
<dbReference type="InterPro" id="IPR011320">
    <property type="entry name" value="RNase_H1_N"/>
</dbReference>
<proteinExistence type="inferred from homology"/>
<dbReference type="GO" id="GO:0030430">
    <property type="term" value="C:host cell cytoplasm"/>
    <property type="evidence" value="ECO:0007669"/>
    <property type="project" value="UniProtKB-SubCell"/>
</dbReference>
<evidence type="ECO:0000256" key="2">
    <source>
        <dbReference type="ARBA" id="ARBA00008884"/>
    </source>
</evidence>
<comment type="subcellular location">
    <subcellularLocation>
        <location evidence="1">Host cytoplasm</location>
    </subcellularLocation>
</comment>
<dbReference type="Gene3D" id="3.40.970.10">
    <property type="entry name" value="Ribonuclease H1, N-terminal domain"/>
    <property type="match status" value="1"/>
</dbReference>
<keyword evidence="5" id="KW-1035">Host cytoplasm</keyword>
<dbReference type="InterPro" id="IPR037056">
    <property type="entry name" value="RNase_H1_N_sf"/>
</dbReference>